<comment type="caution">
    <text evidence="7">The sequence shown here is derived from an EMBL/GenBank/DDBJ whole genome shotgun (WGS) entry which is preliminary data.</text>
</comment>
<evidence type="ECO:0000313" key="8">
    <source>
        <dbReference type="Proteomes" id="UP000187609"/>
    </source>
</evidence>
<dbReference type="Gene3D" id="3.30.420.10">
    <property type="entry name" value="Ribonuclease H-like superfamily/Ribonuclease H"/>
    <property type="match status" value="1"/>
</dbReference>
<evidence type="ECO:0000313" key="7">
    <source>
        <dbReference type="EMBL" id="OIT21358.1"/>
    </source>
</evidence>
<comment type="subcellular location">
    <subcellularLocation>
        <location evidence="1">Nucleus</location>
        <location evidence="1">Nucleolus</location>
    </subcellularLocation>
</comment>
<dbReference type="Pfam" id="PF09805">
    <property type="entry name" value="Nop25"/>
    <property type="match status" value="1"/>
</dbReference>
<dbReference type="STRING" id="49451.A0A1J6JW57"/>
<feature type="domain" description="RNase H type-1" evidence="6">
    <location>
        <begin position="18"/>
        <end position="96"/>
    </location>
</feature>
<organism evidence="7 8">
    <name type="scientific">Nicotiana attenuata</name>
    <name type="common">Coyote tobacco</name>
    <dbReference type="NCBI Taxonomy" id="49451"/>
    <lineage>
        <taxon>Eukaryota</taxon>
        <taxon>Viridiplantae</taxon>
        <taxon>Streptophyta</taxon>
        <taxon>Embryophyta</taxon>
        <taxon>Tracheophyta</taxon>
        <taxon>Spermatophyta</taxon>
        <taxon>Magnoliopsida</taxon>
        <taxon>eudicotyledons</taxon>
        <taxon>Gunneridae</taxon>
        <taxon>Pentapetalae</taxon>
        <taxon>asterids</taxon>
        <taxon>lamiids</taxon>
        <taxon>Solanales</taxon>
        <taxon>Solanaceae</taxon>
        <taxon>Nicotianoideae</taxon>
        <taxon>Nicotianeae</taxon>
        <taxon>Nicotiana</taxon>
    </lineage>
</organism>
<evidence type="ECO:0000259" key="6">
    <source>
        <dbReference type="Pfam" id="PF13456"/>
    </source>
</evidence>
<dbReference type="EMBL" id="MJEQ01004391">
    <property type="protein sequence ID" value="OIT21358.1"/>
    <property type="molecule type" value="Genomic_DNA"/>
</dbReference>
<dbReference type="PANTHER" id="PTHR14577:SF0">
    <property type="entry name" value="NUCLEOLAR PROTEIN 12"/>
    <property type="match status" value="1"/>
</dbReference>
<name>A0A1J6JW57_NICAT</name>
<sequence length="312" mass="35342">MLNTPTHWLISLKNSNLQNSSQQGLGGAFHNNNGDWIVGFHNSCCATSPLHAEFLALEQDLKVALEMSFPTLKIETDSSDMVKMLNENNALTNNTLLNCSGKGFRFNRAAMEEHLVEDESGHNPRIRGRHIKKRALKNKSLTVSFDEKDLKDFVTGFHKRKKKRRKEAQQQLEEAHRRKRIEARKKRKEEREFAIFGGAPPDSGAAADEPDEELDDEEENEPNATVSGTTTYDNGDVQVIVTTSEISREEDFPAQGPPLAVLQHDGESKNSKQNIPVIKKKPFKKVAKKRSRPKPQNKRDKKKGKKKNKKHT</sequence>
<dbReference type="GO" id="GO:0005730">
    <property type="term" value="C:nucleolus"/>
    <property type="evidence" value="ECO:0007669"/>
    <property type="project" value="UniProtKB-SubCell"/>
</dbReference>
<dbReference type="GO" id="GO:0004523">
    <property type="term" value="F:RNA-DNA hybrid ribonuclease activity"/>
    <property type="evidence" value="ECO:0007669"/>
    <property type="project" value="InterPro"/>
</dbReference>
<feature type="region of interest" description="Disordered" evidence="5">
    <location>
        <begin position="161"/>
        <end position="312"/>
    </location>
</feature>
<dbReference type="Proteomes" id="UP000187609">
    <property type="component" value="Unassembled WGS sequence"/>
</dbReference>
<gene>
    <name evidence="7" type="ORF">A4A49_34599</name>
</gene>
<evidence type="ECO:0000256" key="3">
    <source>
        <dbReference type="ARBA" id="ARBA00023054"/>
    </source>
</evidence>
<dbReference type="Gramene" id="OIT21358">
    <property type="protein sequence ID" value="OIT21358"/>
    <property type="gene ID" value="A4A49_34599"/>
</dbReference>
<keyword evidence="4" id="KW-0539">Nucleus</keyword>
<evidence type="ECO:0000256" key="1">
    <source>
        <dbReference type="ARBA" id="ARBA00004604"/>
    </source>
</evidence>
<dbReference type="CDD" id="cd06222">
    <property type="entry name" value="RNase_H_like"/>
    <property type="match status" value="1"/>
</dbReference>
<dbReference type="PANTHER" id="PTHR14577">
    <property type="entry name" value="NUCLEOLAR PROTEIN 12"/>
    <property type="match status" value="1"/>
</dbReference>
<dbReference type="InterPro" id="IPR044730">
    <property type="entry name" value="RNase_H-like_dom_plant"/>
</dbReference>
<evidence type="ECO:0000256" key="2">
    <source>
        <dbReference type="ARBA" id="ARBA00007175"/>
    </source>
</evidence>
<dbReference type="InterPro" id="IPR002156">
    <property type="entry name" value="RNaseH_domain"/>
</dbReference>
<dbReference type="Pfam" id="PF13456">
    <property type="entry name" value="RVT_3"/>
    <property type="match status" value="1"/>
</dbReference>
<dbReference type="InterPro" id="IPR012337">
    <property type="entry name" value="RNaseH-like_sf"/>
</dbReference>
<dbReference type="AlphaFoldDB" id="A0A1J6JW57"/>
<comment type="similarity">
    <text evidence="2">Belongs to the RRP17 family.</text>
</comment>
<evidence type="ECO:0000256" key="4">
    <source>
        <dbReference type="ARBA" id="ARBA00023242"/>
    </source>
</evidence>
<proteinExistence type="inferred from homology"/>
<accession>A0A1J6JW57</accession>
<feature type="compositionally biased region" description="Basic residues" evidence="5">
    <location>
        <begin position="177"/>
        <end position="188"/>
    </location>
</feature>
<feature type="compositionally biased region" description="Low complexity" evidence="5">
    <location>
        <begin position="197"/>
        <end position="207"/>
    </location>
</feature>
<keyword evidence="8" id="KW-1185">Reference proteome</keyword>
<reference evidence="7" key="1">
    <citation type="submission" date="2016-11" db="EMBL/GenBank/DDBJ databases">
        <title>The genome of Nicotiana attenuata.</title>
        <authorList>
            <person name="Xu S."/>
            <person name="Brockmoeller T."/>
            <person name="Gaquerel E."/>
            <person name="Navarro A."/>
            <person name="Kuhl H."/>
            <person name="Gase K."/>
            <person name="Ling Z."/>
            <person name="Zhou W."/>
            <person name="Kreitzer C."/>
            <person name="Stanke M."/>
            <person name="Tang H."/>
            <person name="Lyons E."/>
            <person name="Pandey P."/>
            <person name="Pandey S.P."/>
            <person name="Timmermann B."/>
            <person name="Baldwin I.T."/>
        </authorList>
    </citation>
    <scope>NUCLEOTIDE SEQUENCE [LARGE SCALE GENOMIC DNA]</scope>
    <source>
        <strain evidence="7">UT</strain>
    </source>
</reference>
<keyword evidence="3" id="KW-0175">Coiled coil</keyword>
<evidence type="ECO:0000256" key="5">
    <source>
        <dbReference type="SAM" id="MobiDB-lite"/>
    </source>
</evidence>
<feature type="compositionally biased region" description="Acidic residues" evidence="5">
    <location>
        <begin position="208"/>
        <end position="221"/>
    </location>
</feature>
<feature type="compositionally biased region" description="Basic residues" evidence="5">
    <location>
        <begin position="278"/>
        <end position="312"/>
    </location>
</feature>
<protein>
    <recommendedName>
        <fullName evidence="6">RNase H type-1 domain-containing protein</fullName>
    </recommendedName>
</protein>
<dbReference type="SUPFAM" id="SSF53098">
    <property type="entry name" value="Ribonuclease H-like"/>
    <property type="match status" value="1"/>
</dbReference>
<dbReference type="GO" id="GO:0019843">
    <property type="term" value="F:rRNA binding"/>
    <property type="evidence" value="ECO:0007669"/>
    <property type="project" value="TreeGrafter"/>
</dbReference>
<dbReference type="InterPro" id="IPR019186">
    <property type="entry name" value="Nucleolar_protein_12"/>
</dbReference>
<dbReference type="InterPro" id="IPR036397">
    <property type="entry name" value="RNaseH_sf"/>
</dbReference>